<dbReference type="Proteomes" id="UP000077755">
    <property type="component" value="Chromosome 7"/>
</dbReference>
<dbReference type="InterPro" id="IPR005735">
    <property type="entry name" value="Znf_LSD1"/>
</dbReference>
<dbReference type="EMBL" id="CP093349">
    <property type="protein sequence ID" value="WOH09922.1"/>
    <property type="molecule type" value="Genomic_DNA"/>
</dbReference>
<gene>
    <name evidence="2" type="ORF">DCAR_0729382</name>
</gene>
<evidence type="ECO:0000259" key="1">
    <source>
        <dbReference type="Pfam" id="PF06943"/>
    </source>
</evidence>
<organism evidence="2 3">
    <name type="scientific">Daucus carota subsp. sativus</name>
    <name type="common">Carrot</name>
    <dbReference type="NCBI Taxonomy" id="79200"/>
    <lineage>
        <taxon>Eukaryota</taxon>
        <taxon>Viridiplantae</taxon>
        <taxon>Streptophyta</taxon>
        <taxon>Embryophyta</taxon>
        <taxon>Tracheophyta</taxon>
        <taxon>Spermatophyta</taxon>
        <taxon>Magnoliopsida</taxon>
        <taxon>eudicotyledons</taxon>
        <taxon>Gunneridae</taxon>
        <taxon>Pentapetalae</taxon>
        <taxon>asterids</taxon>
        <taxon>campanulids</taxon>
        <taxon>Apiales</taxon>
        <taxon>Apiaceae</taxon>
        <taxon>Apioideae</taxon>
        <taxon>Scandiceae</taxon>
        <taxon>Daucinae</taxon>
        <taxon>Daucus</taxon>
        <taxon>Daucus sect. Daucus</taxon>
    </lineage>
</organism>
<protein>
    <recommendedName>
        <fullName evidence="1">Zinc finger LSD1-type domain-containing protein</fullName>
    </recommendedName>
</protein>
<reference evidence="2" key="2">
    <citation type="submission" date="2022-03" db="EMBL/GenBank/DDBJ databases">
        <title>Draft title - Genomic analysis of global carrot germplasm unveils the trajectory of domestication and the origin of high carotenoid orange carrot.</title>
        <authorList>
            <person name="Iorizzo M."/>
            <person name="Ellison S."/>
            <person name="Senalik D."/>
            <person name="Macko-Podgorni A."/>
            <person name="Grzebelus D."/>
            <person name="Bostan H."/>
            <person name="Rolling W."/>
            <person name="Curaba J."/>
            <person name="Simon P."/>
        </authorList>
    </citation>
    <scope>NUCLEOTIDE SEQUENCE</scope>
    <source>
        <tissue evidence="2">Leaf</tissue>
    </source>
</reference>
<dbReference type="Pfam" id="PF06943">
    <property type="entry name" value="zf-LSD1"/>
    <property type="match status" value="1"/>
</dbReference>
<sequence length="53" mass="5679">MGINNINQQVCGGCRTILLYPRGAANVYCAVCNVVTTVPPPASSVLCVMCHYY</sequence>
<feature type="domain" description="Zinc finger LSD1-type" evidence="1">
    <location>
        <begin position="11"/>
        <end position="35"/>
    </location>
</feature>
<dbReference type="NCBIfam" id="TIGR01053">
    <property type="entry name" value="LSD1"/>
    <property type="match status" value="1"/>
</dbReference>
<dbReference type="AlphaFoldDB" id="A0AAF1BAI8"/>
<evidence type="ECO:0000313" key="3">
    <source>
        <dbReference type="Proteomes" id="UP000077755"/>
    </source>
</evidence>
<name>A0AAF1BAI8_DAUCS</name>
<evidence type="ECO:0000313" key="2">
    <source>
        <dbReference type="EMBL" id="WOH09922.1"/>
    </source>
</evidence>
<proteinExistence type="predicted"/>
<accession>A0AAF1BAI8</accession>
<reference evidence="2" key="1">
    <citation type="journal article" date="2016" name="Nat. Genet.">
        <title>A high-quality carrot genome assembly provides new insights into carotenoid accumulation and asterid genome evolution.</title>
        <authorList>
            <person name="Iorizzo M."/>
            <person name="Ellison S."/>
            <person name="Senalik D."/>
            <person name="Zeng P."/>
            <person name="Satapoomin P."/>
            <person name="Huang J."/>
            <person name="Bowman M."/>
            <person name="Iovene M."/>
            <person name="Sanseverino W."/>
            <person name="Cavagnaro P."/>
            <person name="Yildiz M."/>
            <person name="Macko-Podgorni A."/>
            <person name="Moranska E."/>
            <person name="Grzebelus E."/>
            <person name="Grzebelus D."/>
            <person name="Ashrafi H."/>
            <person name="Zheng Z."/>
            <person name="Cheng S."/>
            <person name="Spooner D."/>
            <person name="Van Deynze A."/>
            <person name="Simon P."/>
        </authorList>
    </citation>
    <scope>NUCLEOTIDE SEQUENCE</scope>
    <source>
        <tissue evidence="2">Leaf</tissue>
    </source>
</reference>
<keyword evidence="3" id="KW-1185">Reference proteome</keyword>